<comment type="subunit">
    <text evidence="10">Part of the signal recognition particle protein translocation system, which is composed of SRP and FtsY. SRP is a ribonucleoprotein composed of Ffh and a 4.5S RNA molecule.</text>
</comment>
<dbReference type="SUPFAM" id="SSF47364">
    <property type="entry name" value="Domain of the SRP/SRP receptor G-proteins"/>
    <property type="match status" value="1"/>
</dbReference>
<dbReference type="InterPro" id="IPR000897">
    <property type="entry name" value="SRP54_GTPase_dom"/>
</dbReference>
<organism evidence="12 13">
    <name type="scientific">Natronospira elongata</name>
    <dbReference type="NCBI Taxonomy" id="3110268"/>
    <lineage>
        <taxon>Bacteria</taxon>
        <taxon>Pseudomonadati</taxon>
        <taxon>Pseudomonadota</taxon>
        <taxon>Gammaproteobacteria</taxon>
        <taxon>Natronospirales</taxon>
        <taxon>Natronospiraceae</taxon>
        <taxon>Natronospira</taxon>
    </lineage>
</organism>
<evidence type="ECO:0000313" key="13">
    <source>
        <dbReference type="Proteomes" id="UP001302316"/>
    </source>
</evidence>
<dbReference type="InterPro" id="IPR027417">
    <property type="entry name" value="P-loop_NTPase"/>
</dbReference>
<dbReference type="SMART" id="SM00382">
    <property type="entry name" value="AAA"/>
    <property type="match status" value="1"/>
</dbReference>
<dbReference type="SUPFAM" id="SSF52540">
    <property type="entry name" value="P-loop containing nucleoside triphosphate hydrolases"/>
    <property type="match status" value="1"/>
</dbReference>
<feature type="binding site" evidence="10">
    <location>
        <begin position="197"/>
        <end position="201"/>
    </location>
    <ligand>
        <name>GTP</name>
        <dbReference type="ChEBI" id="CHEBI:37565"/>
    </ligand>
</feature>
<dbReference type="SMART" id="SM00963">
    <property type="entry name" value="SRP54_N"/>
    <property type="match status" value="1"/>
</dbReference>
<dbReference type="GO" id="GO:0005525">
    <property type="term" value="F:GTP binding"/>
    <property type="evidence" value="ECO:0007669"/>
    <property type="project" value="UniProtKB-UniRule"/>
</dbReference>
<dbReference type="InterPro" id="IPR004390">
    <property type="entry name" value="SR_rcpt_FtsY"/>
</dbReference>
<comment type="caution">
    <text evidence="12">The sequence shown here is derived from an EMBL/GenBank/DDBJ whole genome shotgun (WGS) entry which is preliminary data.</text>
</comment>
<keyword evidence="4 10" id="KW-0378">Hydrolase</keyword>
<dbReference type="Pfam" id="PF02881">
    <property type="entry name" value="SRP54_N"/>
    <property type="match status" value="1"/>
</dbReference>
<dbReference type="FunFam" id="3.40.50.300:FF:000053">
    <property type="entry name" value="Signal recognition particle receptor FtsY"/>
    <property type="match status" value="1"/>
</dbReference>
<keyword evidence="6 10" id="KW-0472">Membrane</keyword>
<dbReference type="InterPro" id="IPR036225">
    <property type="entry name" value="SRP/SRP_N"/>
</dbReference>
<evidence type="ECO:0000256" key="7">
    <source>
        <dbReference type="ARBA" id="ARBA00023170"/>
    </source>
</evidence>
<dbReference type="EMBL" id="JAYGII010000021">
    <property type="protein sequence ID" value="MEA5446129.1"/>
    <property type="molecule type" value="Genomic_DNA"/>
</dbReference>
<dbReference type="GO" id="GO:0003924">
    <property type="term" value="F:GTPase activity"/>
    <property type="evidence" value="ECO:0007669"/>
    <property type="project" value="UniProtKB-UniRule"/>
</dbReference>
<feature type="domain" description="SRP54-type proteins GTP-binding" evidence="11">
    <location>
        <begin position="282"/>
        <end position="295"/>
    </location>
</feature>
<dbReference type="Proteomes" id="UP001302316">
    <property type="component" value="Unassembled WGS sequence"/>
</dbReference>
<dbReference type="PANTHER" id="PTHR43134">
    <property type="entry name" value="SIGNAL RECOGNITION PARTICLE RECEPTOR SUBUNIT ALPHA"/>
    <property type="match status" value="1"/>
</dbReference>
<evidence type="ECO:0000256" key="10">
    <source>
        <dbReference type="HAMAP-Rule" id="MF_00920"/>
    </source>
</evidence>
<comment type="catalytic activity">
    <reaction evidence="8 10">
        <text>GTP + H2O = GDP + phosphate + H(+)</text>
        <dbReference type="Rhea" id="RHEA:19669"/>
        <dbReference type="ChEBI" id="CHEBI:15377"/>
        <dbReference type="ChEBI" id="CHEBI:15378"/>
        <dbReference type="ChEBI" id="CHEBI:37565"/>
        <dbReference type="ChEBI" id="CHEBI:43474"/>
        <dbReference type="ChEBI" id="CHEBI:58189"/>
        <dbReference type="EC" id="3.6.5.4"/>
    </reaction>
</comment>
<dbReference type="CDD" id="cd17874">
    <property type="entry name" value="FtsY"/>
    <property type="match status" value="1"/>
</dbReference>
<dbReference type="AlphaFoldDB" id="A0AAP6MKC2"/>
<dbReference type="InterPro" id="IPR003593">
    <property type="entry name" value="AAA+_ATPase"/>
</dbReference>
<dbReference type="FunFam" id="1.20.120.140:FF:000002">
    <property type="entry name" value="Signal recognition particle receptor FtsY"/>
    <property type="match status" value="1"/>
</dbReference>
<evidence type="ECO:0000259" key="11">
    <source>
        <dbReference type="PROSITE" id="PS00300"/>
    </source>
</evidence>
<sequence>MSEKKGFFQRLRERLNKGDSVLTRDLSELLPGSGPPDEETLEEIETRLLMADVGVSATQQIMDGLHERLDRKALSDREQLLAGLEAEIRAILDPVDAPLEPVHEGDGPFVILVVGVNGSGKTTTIGKLARRYRDEGRSVMLAAGDTFRAAAVEQLQTWGERNDVPVIAHATGADSAAVAHDAVQSASSRGVDVLLIDTAGRLHTQSGLMDELRKVKRVITRVMPDAPHEVLLVLDGSTGQNAIAQAREFNQAVTLTGLAVTKLDGSAKGGVLLAVARELGVPVRFIGIGESAEDLDVFRSEDFSRALISSES</sequence>
<feature type="binding site" evidence="10">
    <location>
        <begin position="115"/>
        <end position="122"/>
    </location>
    <ligand>
        <name>GTP</name>
        <dbReference type="ChEBI" id="CHEBI:37565"/>
    </ligand>
</feature>
<dbReference type="PANTHER" id="PTHR43134:SF1">
    <property type="entry name" value="SIGNAL RECOGNITION PARTICLE RECEPTOR SUBUNIT ALPHA"/>
    <property type="match status" value="1"/>
</dbReference>
<evidence type="ECO:0000256" key="5">
    <source>
        <dbReference type="ARBA" id="ARBA00023134"/>
    </source>
</evidence>
<dbReference type="Gene3D" id="3.40.50.300">
    <property type="entry name" value="P-loop containing nucleotide triphosphate hydrolases"/>
    <property type="match status" value="1"/>
</dbReference>
<dbReference type="GO" id="GO:0005737">
    <property type="term" value="C:cytoplasm"/>
    <property type="evidence" value="ECO:0007669"/>
    <property type="project" value="UniProtKB-SubCell"/>
</dbReference>
<evidence type="ECO:0000256" key="2">
    <source>
        <dbReference type="ARBA" id="ARBA00022490"/>
    </source>
</evidence>
<reference evidence="12 13" key="1">
    <citation type="submission" date="2023-12" db="EMBL/GenBank/DDBJ databases">
        <title>Whole-genome sequencing of halo(alkali)philic microorganisms from hypersaline lakes.</title>
        <authorList>
            <person name="Sorokin D.Y."/>
            <person name="Merkel A.Y."/>
            <person name="Messina E."/>
            <person name="Yakimov M."/>
        </authorList>
    </citation>
    <scope>NUCLEOTIDE SEQUENCE [LARGE SCALE GENOMIC DNA]</scope>
    <source>
        <strain evidence="12 13">AB-CW1</strain>
    </source>
</reference>
<keyword evidence="5 10" id="KW-0342">GTP-binding</keyword>
<dbReference type="HAMAP" id="MF_00920">
    <property type="entry name" value="FtsY"/>
    <property type="match status" value="1"/>
</dbReference>
<protein>
    <recommendedName>
        <fullName evidence="10">Signal recognition particle receptor FtsY</fullName>
        <shortName evidence="10">SRP receptor</shortName>
        <ecNumber evidence="10">3.6.5.4</ecNumber>
    </recommendedName>
</protein>
<name>A0AAP6MKC2_9GAMM</name>
<dbReference type="EC" id="3.6.5.4" evidence="10"/>
<evidence type="ECO:0000256" key="8">
    <source>
        <dbReference type="ARBA" id="ARBA00048027"/>
    </source>
</evidence>
<dbReference type="GO" id="GO:0005886">
    <property type="term" value="C:plasma membrane"/>
    <property type="evidence" value="ECO:0007669"/>
    <property type="project" value="UniProtKB-SubCell"/>
</dbReference>
<comment type="subcellular location">
    <subcellularLocation>
        <location evidence="10">Cell membrane</location>
        <topology evidence="10">Peripheral membrane protein</topology>
        <orientation evidence="10">Cytoplasmic side</orientation>
    </subcellularLocation>
    <subcellularLocation>
        <location evidence="10">Cytoplasm</location>
    </subcellularLocation>
</comment>
<dbReference type="InterPro" id="IPR042101">
    <property type="entry name" value="SRP54_N_sf"/>
</dbReference>
<keyword evidence="7 10" id="KW-0675">Receptor</keyword>
<dbReference type="InterPro" id="IPR013822">
    <property type="entry name" value="Signal_recog_particl_SRP54_hlx"/>
</dbReference>
<evidence type="ECO:0000256" key="6">
    <source>
        <dbReference type="ARBA" id="ARBA00023136"/>
    </source>
</evidence>
<evidence type="ECO:0000256" key="9">
    <source>
        <dbReference type="ARBA" id="ARBA00053570"/>
    </source>
</evidence>
<evidence type="ECO:0000256" key="4">
    <source>
        <dbReference type="ARBA" id="ARBA00022801"/>
    </source>
</evidence>
<evidence type="ECO:0000256" key="1">
    <source>
        <dbReference type="ARBA" id="ARBA00022475"/>
    </source>
</evidence>
<keyword evidence="13" id="KW-1185">Reference proteome</keyword>
<dbReference type="GO" id="GO:0005047">
    <property type="term" value="F:signal recognition particle binding"/>
    <property type="evidence" value="ECO:0007669"/>
    <property type="project" value="TreeGrafter"/>
</dbReference>
<feature type="binding site" evidence="10">
    <location>
        <begin position="261"/>
        <end position="264"/>
    </location>
    <ligand>
        <name>GTP</name>
        <dbReference type="ChEBI" id="CHEBI:37565"/>
    </ligand>
</feature>
<comment type="similarity">
    <text evidence="10">Belongs to the GTP-binding SRP family. FtsY subfamily.</text>
</comment>
<dbReference type="Pfam" id="PF00448">
    <property type="entry name" value="SRP54"/>
    <property type="match status" value="1"/>
</dbReference>
<dbReference type="Gene3D" id="1.20.120.140">
    <property type="entry name" value="Signal recognition particle SRP54, nucleotide-binding domain"/>
    <property type="match status" value="1"/>
</dbReference>
<keyword evidence="3 10" id="KW-0547">Nucleotide-binding</keyword>
<dbReference type="NCBIfam" id="TIGR00064">
    <property type="entry name" value="ftsY"/>
    <property type="match status" value="1"/>
</dbReference>
<gene>
    <name evidence="10 12" type="primary">ftsY</name>
    <name evidence="12" type="ORF">VCB98_09890</name>
</gene>
<evidence type="ECO:0000256" key="3">
    <source>
        <dbReference type="ARBA" id="ARBA00022741"/>
    </source>
</evidence>
<dbReference type="PROSITE" id="PS00300">
    <property type="entry name" value="SRP54"/>
    <property type="match status" value="1"/>
</dbReference>
<keyword evidence="1 10" id="KW-1003">Cell membrane</keyword>
<dbReference type="RefSeq" id="WP_346052158.1">
    <property type="nucleotide sequence ID" value="NZ_JAYGII010000021.1"/>
</dbReference>
<comment type="function">
    <text evidence="9 10">Involved in targeting and insertion of nascent membrane proteins into the cytoplasmic membrane. Acts as a receptor for the complex formed by the signal recognition particle (SRP) and the ribosome-nascent chain (RNC). Interaction with SRP-RNC leads to the transfer of the RNC complex to the Sec translocase for insertion into the membrane, the hydrolysis of GTP by both Ffh and FtsY, and the dissociation of the SRP-FtsY complex into the individual components.</text>
</comment>
<keyword evidence="2 10" id="KW-0963">Cytoplasm</keyword>
<accession>A0AAP6MKC2</accession>
<proteinExistence type="inferred from homology"/>
<evidence type="ECO:0000313" key="12">
    <source>
        <dbReference type="EMBL" id="MEA5446129.1"/>
    </source>
</evidence>
<dbReference type="GO" id="GO:0006614">
    <property type="term" value="P:SRP-dependent cotranslational protein targeting to membrane"/>
    <property type="evidence" value="ECO:0007669"/>
    <property type="project" value="InterPro"/>
</dbReference>
<dbReference type="SMART" id="SM00962">
    <property type="entry name" value="SRP54"/>
    <property type="match status" value="1"/>
</dbReference>